<reference evidence="2" key="1">
    <citation type="submission" date="2023-03" db="EMBL/GenBank/DDBJ databases">
        <title>Massive genome expansion in bonnet fungi (Mycena s.s.) driven by repeated elements and novel gene families across ecological guilds.</title>
        <authorList>
            <consortium name="Lawrence Berkeley National Laboratory"/>
            <person name="Harder C.B."/>
            <person name="Miyauchi S."/>
            <person name="Viragh M."/>
            <person name="Kuo A."/>
            <person name="Thoen E."/>
            <person name="Andreopoulos B."/>
            <person name="Lu D."/>
            <person name="Skrede I."/>
            <person name="Drula E."/>
            <person name="Henrissat B."/>
            <person name="Morin E."/>
            <person name="Kohler A."/>
            <person name="Barry K."/>
            <person name="LaButti K."/>
            <person name="Morin E."/>
            <person name="Salamov A."/>
            <person name="Lipzen A."/>
            <person name="Mereny Z."/>
            <person name="Hegedus B."/>
            <person name="Baldrian P."/>
            <person name="Stursova M."/>
            <person name="Weitz H."/>
            <person name="Taylor A."/>
            <person name="Grigoriev I.V."/>
            <person name="Nagy L.G."/>
            <person name="Martin F."/>
            <person name="Kauserud H."/>
        </authorList>
    </citation>
    <scope>NUCLEOTIDE SEQUENCE</scope>
    <source>
        <strain evidence="2">CBHHK002</strain>
    </source>
</reference>
<keyword evidence="3" id="KW-1185">Reference proteome</keyword>
<name>A0AAD6Z050_9AGAR</name>
<gene>
    <name evidence="2" type="ORF">DFH08DRAFT_977696</name>
</gene>
<sequence length="329" mass="36633">MDSFYPAKAAALAIAEWSDKMCKEDAPLIKMGMAWPATALNNELVTIKELEGGRSAKAMFPTDGAHRQEAVFTVVGALKAKDLPPVKGSSLKADRLKYARQHATVAGWDAPCFKKALENMQEAAYTMYTAFDEDAIEPWRPDFADEQNAQISSNCRYFTVGRNIPSDARTKFHPRTDPHGVLARYLSDSVAHCFDNDVMYMAFKGEEYVEKDPSSFKTGDIVEMGFALVAWKKQGKVVGPEWSCMLVLRTLTFLDGRFTKEAHFAREAYKAQQIKTRAADDRGHADNHIPKRRITASPTSDDEDGASASKRMHMLTIVDRSTTNFAGVN</sequence>
<protein>
    <submittedName>
        <fullName evidence="2">Uncharacterized protein</fullName>
    </submittedName>
</protein>
<accession>A0AAD6Z050</accession>
<evidence type="ECO:0000313" key="3">
    <source>
        <dbReference type="Proteomes" id="UP001218218"/>
    </source>
</evidence>
<organism evidence="2 3">
    <name type="scientific">Mycena albidolilacea</name>
    <dbReference type="NCBI Taxonomy" id="1033008"/>
    <lineage>
        <taxon>Eukaryota</taxon>
        <taxon>Fungi</taxon>
        <taxon>Dikarya</taxon>
        <taxon>Basidiomycota</taxon>
        <taxon>Agaricomycotina</taxon>
        <taxon>Agaricomycetes</taxon>
        <taxon>Agaricomycetidae</taxon>
        <taxon>Agaricales</taxon>
        <taxon>Marasmiineae</taxon>
        <taxon>Mycenaceae</taxon>
        <taxon>Mycena</taxon>
    </lineage>
</organism>
<evidence type="ECO:0000256" key="1">
    <source>
        <dbReference type="SAM" id="MobiDB-lite"/>
    </source>
</evidence>
<feature type="region of interest" description="Disordered" evidence="1">
    <location>
        <begin position="275"/>
        <end position="312"/>
    </location>
</feature>
<dbReference type="EMBL" id="JARIHO010000114">
    <property type="protein sequence ID" value="KAJ7302566.1"/>
    <property type="molecule type" value="Genomic_DNA"/>
</dbReference>
<comment type="caution">
    <text evidence="2">The sequence shown here is derived from an EMBL/GenBank/DDBJ whole genome shotgun (WGS) entry which is preliminary data.</text>
</comment>
<evidence type="ECO:0000313" key="2">
    <source>
        <dbReference type="EMBL" id="KAJ7302566.1"/>
    </source>
</evidence>
<proteinExistence type="predicted"/>
<dbReference type="AlphaFoldDB" id="A0AAD6Z050"/>
<feature type="compositionally biased region" description="Basic and acidic residues" evidence="1">
    <location>
        <begin position="277"/>
        <end position="289"/>
    </location>
</feature>
<dbReference type="Proteomes" id="UP001218218">
    <property type="component" value="Unassembled WGS sequence"/>
</dbReference>